<name>A0A5J4KWU2_9ZZZZ</name>
<feature type="domain" description="TNase-like" evidence="4">
    <location>
        <begin position="27"/>
        <end position="162"/>
    </location>
</feature>
<sequence length="179" mass="21155">MQLFYYTRFLATITLILFITSPINTAYGEKFRVTAVHDGDTISIRTRSFAGIPLKTEQVRLIGIDAPELKQEPWGRMSKRYLKKLISESDWVVNIEFDVEPRDRYNRLLCYIWDKKGQLINEKMLENGYAVLYTVPPNVKYTNRFIEAQKKAQIRKIGIWRKGGLKESPEQWRKEHPRN</sequence>
<dbReference type="SMART" id="SM00318">
    <property type="entry name" value="SNc"/>
    <property type="match status" value="1"/>
</dbReference>
<dbReference type="EMBL" id="BLAB01000001">
    <property type="protein sequence ID" value="GER93714.1"/>
    <property type="molecule type" value="Genomic_DNA"/>
</dbReference>
<evidence type="ECO:0000256" key="3">
    <source>
        <dbReference type="ARBA" id="ARBA00022801"/>
    </source>
</evidence>
<dbReference type="PROSITE" id="PS50830">
    <property type="entry name" value="TNASE_3"/>
    <property type="match status" value="1"/>
</dbReference>
<dbReference type="PANTHER" id="PTHR12302">
    <property type="entry name" value="EBNA2 BINDING PROTEIN P100"/>
    <property type="match status" value="1"/>
</dbReference>
<evidence type="ECO:0000256" key="1">
    <source>
        <dbReference type="ARBA" id="ARBA00022722"/>
    </source>
</evidence>
<evidence type="ECO:0000313" key="5">
    <source>
        <dbReference type="EMBL" id="GER93714.1"/>
    </source>
</evidence>
<gene>
    <name evidence="5" type="ORF">A45J_1470</name>
</gene>
<keyword evidence="1" id="KW-0540">Nuclease</keyword>
<comment type="caution">
    <text evidence="5">The sequence shown here is derived from an EMBL/GenBank/DDBJ whole genome shotgun (WGS) entry which is preliminary data.</text>
</comment>
<accession>A0A5J4KWU2</accession>
<evidence type="ECO:0000256" key="2">
    <source>
        <dbReference type="ARBA" id="ARBA00022759"/>
    </source>
</evidence>
<proteinExistence type="predicted"/>
<organism evidence="5">
    <name type="scientific">hot springs metagenome</name>
    <dbReference type="NCBI Taxonomy" id="433727"/>
    <lineage>
        <taxon>unclassified sequences</taxon>
        <taxon>metagenomes</taxon>
        <taxon>ecological metagenomes</taxon>
    </lineage>
</organism>
<dbReference type="Gene3D" id="2.40.50.90">
    <property type="match status" value="1"/>
</dbReference>
<dbReference type="AlphaFoldDB" id="A0A5J4KWU2"/>
<dbReference type="InterPro" id="IPR016071">
    <property type="entry name" value="Staphylococal_nuclease_OB-fold"/>
</dbReference>
<evidence type="ECO:0000259" key="4">
    <source>
        <dbReference type="PROSITE" id="PS50830"/>
    </source>
</evidence>
<dbReference type="GO" id="GO:0016787">
    <property type="term" value="F:hydrolase activity"/>
    <property type="evidence" value="ECO:0007669"/>
    <property type="project" value="UniProtKB-KW"/>
</dbReference>
<keyword evidence="2" id="KW-0255">Endonuclease</keyword>
<protein>
    <submittedName>
        <fullName evidence="5">Nuclease</fullName>
    </submittedName>
</protein>
<dbReference type="Pfam" id="PF00565">
    <property type="entry name" value="SNase"/>
    <property type="match status" value="1"/>
</dbReference>
<reference evidence="5" key="1">
    <citation type="submission" date="2019-10" db="EMBL/GenBank/DDBJ databases">
        <title>Metagenomic sequencing of thiosulfate-disproportionating enrichment culture.</title>
        <authorList>
            <person name="Umezawa K."/>
            <person name="Kojima H."/>
            <person name="Fukui M."/>
        </authorList>
    </citation>
    <scope>NUCLEOTIDE SEQUENCE</scope>
    <source>
        <strain evidence="5">45J</strain>
    </source>
</reference>
<dbReference type="InterPro" id="IPR035437">
    <property type="entry name" value="SNase_OB-fold_sf"/>
</dbReference>
<dbReference type="PANTHER" id="PTHR12302:SF3">
    <property type="entry name" value="SERINE_THREONINE-PROTEIN KINASE 31"/>
    <property type="match status" value="1"/>
</dbReference>
<dbReference type="GO" id="GO:0004519">
    <property type="term" value="F:endonuclease activity"/>
    <property type="evidence" value="ECO:0007669"/>
    <property type="project" value="UniProtKB-KW"/>
</dbReference>
<dbReference type="SUPFAM" id="SSF50199">
    <property type="entry name" value="Staphylococcal nuclease"/>
    <property type="match status" value="1"/>
</dbReference>
<keyword evidence="3" id="KW-0378">Hydrolase</keyword>